<dbReference type="EMBL" id="JBEFLD010000009">
    <property type="protein sequence ID" value="MEQ6292195.1"/>
    <property type="molecule type" value="Genomic_DNA"/>
</dbReference>
<name>A0ABV1MA15_9NEIS</name>
<dbReference type="RefSeq" id="WP_349590131.1">
    <property type="nucleotide sequence ID" value="NZ_JBEFLD010000009.1"/>
</dbReference>
<reference evidence="1" key="1">
    <citation type="submission" date="2024-06" db="EMBL/GenBank/DDBJ databases">
        <title>Genome sequence of Vogesella sp. MAHUQ-64.</title>
        <authorList>
            <person name="Huq M.A."/>
        </authorList>
    </citation>
    <scope>NUCLEOTIDE SEQUENCE</scope>
    <source>
        <strain evidence="1">MAHUQ-64</strain>
    </source>
</reference>
<gene>
    <name evidence="1" type="ORF">ABNW52_16390</name>
</gene>
<organism evidence="1 2">
    <name type="scientific">Vogesella oryzagri</name>
    <dbReference type="NCBI Taxonomy" id="3160864"/>
    <lineage>
        <taxon>Bacteria</taxon>
        <taxon>Pseudomonadati</taxon>
        <taxon>Pseudomonadota</taxon>
        <taxon>Betaproteobacteria</taxon>
        <taxon>Neisseriales</taxon>
        <taxon>Chromobacteriaceae</taxon>
        <taxon>Vogesella</taxon>
    </lineage>
</organism>
<protein>
    <submittedName>
        <fullName evidence="1">Uncharacterized protein</fullName>
    </submittedName>
</protein>
<keyword evidence="2" id="KW-1185">Reference proteome</keyword>
<comment type="caution">
    <text evidence="1">The sequence shown here is derived from an EMBL/GenBank/DDBJ whole genome shotgun (WGS) entry which is preliminary data.</text>
</comment>
<dbReference type="Proteomes" id="UP001433638">
    <property type="component" value="Unassembled WGS sequence"/>
</dbReference>
<proteinExistence type="predicted"/>
<sequence>MKLADHREKMNHGFVRIKLDLEKYGYRLDDKNSIKMKCGLDRLKAADYIEPKGDKFAFVEFTDLRRQLNNTIKEFLVIKEATFPDRSGKKISHSHCDRIIGTITSEFCTKFKDSLFILAEIKKIFTDIPDSFEKKPHAVLVIAPQHHDDKHMDTADAARYFDSIKNAITLGLPEMLFTQVHIIELNDYASS</sequence>
<evidence type="ECO:0000313" key="1">
    <source>
        <dbReference type="EMBL" id="MEQ6292195.1"/>
    </source>
</evidence>
<evidence type="ECO:0000313" key="2">
    <source>
        <dbReference type="Proteomes" id="UP001433638"/>
    </source>
</evidence>
<accession>A0ABV1MA15</accession>